<proteinExistence type="predicted"/>
<dbReference type="RefSeq" id="WP_099518808.1">
    <property type="nucleotide sequence ID" value="NZ_CP016808.1"/>
</dbReference>
<evidence type="ECO:0000313" key="1">
    <source>
        <dbReference type="EMBL" id="ANY67622.1"/>
    </source>
</evidence>
<dbReference type="NCBIfam" id="NF038076">
    <property type="entry name" value="fam_STM4015"/>
    <property type="match status" value="1"/>
</dbReference>
<accession>A0A1B2DIS8</accession>
<dbReference type="EMBL" id="CP016808">
    <property type="protein sequence ID" value="ANY67622.1"/>
    <property type="molecule type" value="Genomic_DNA"/>
</dbReference>
<dbReference type="AlphaFoldDB" id="A0A1B2DIS8"/>
<dbReference type="Pfam" id="PF13516">
    <property type="entry name" value="LRR_6"/>
    <property type="match status" value="2"/>
</dbReference>
<dbReference type="Gene3D" id="3.80.10.10">
    <property type="entry name" value="Ribonuclease Inhibitor"/>
    <property type="match status" value="1"/>
</dbReference>
<evidence type="ECO:0008006" key="2">
    <source>
        <dbReference type="Google" id="ProtNLM"/>
    </source>
</evidence>
<reference evidence="1" key="1">
    <citation type="submission" date="2016-08" db="EMBL/GenBank/DDBJ databases">
        <title>Complete Genome Seqeunce of Paenibacillus sp. BIHB 4019 from tea rhizoplane.</title>
        <authorList>
            <person name="Thakur R."/>
            <person name="Swarnkar M.K."/>
            <person name="Gulati A."/>
        </authorList>
    </citation>
    <scope>NUCLEOTIDE SEQUENCE [LARGE SCALE GENOMIC DNA]</scope>
    <source>
        <strain evidence="1">BIHB4019</strain>
    </source>
</reference>
<dbReference type="InterPro" id="IPR032675">
    <property type="entry name" value="LRR_dom_sf"/>
</dbReference>
<protein>
    <recommendedName>
        <fullName evidence="2">Cytoplasmic protein</fullName>
    </recommendedName>
</protein>
<name>A0A1B2DIS8_9BACL</name>
<dbReference type="InterPro" id="IPR001611">
    <property type="entry name" value="Leu-rich_rpt"/>
</dbReference>
<organism evidence="1">
    <name type="scientific">Paenibacillus sp. BIHB 4019</name>
    <dbReference type="NCBI Taxonomy" id="1870819"/>
    <lineage>
        <taxon>Bacteria</taxon>
        <taxon>Bacillati</taxon>
        <taxon>Bacillota</taxon>
        <taxon>Bacilli</taxon>
        <taxon>Bacillales</taxon>
        <taxon>Paenibacillaceae</taxon>
        <taxon>Paenibacillus</taxon>
    </lineage>
</organism>
<gene>
    <name evidence="1" type="ORF">BBD42_14910</name>
</gene>
<dbReference type="InterPro" id="IPR047722">
    <property type="entry name" value="STM4015-like"/>
</dbReference>
<sequence length="280" mass="31376">MIEIRLSVDYDEYENGVRISQLIEQLTEKPNAANISVLTIGDWGQAYENGPEDAIESLIKHKHIFTGLSSVFLGDMESEECEVSWINQTNIAPLLEAYPNLRSLTVKGSTNLSFEPLKHAALQELKIICGGLPKSVIKQIAGSQLPELRRLELFLGVDNYGFDASLQEVLAVAKPELFPKLTYLGLKNSEIQDEIAIAIADSPIVDQLDTLDLSYGTLTDVGAEALITSERVKKLKHLDLNYHYMSEKMIERWKATGLSVDLSDEQDADEDDWRYPFITE</sequence>
<dbReference type="SUPFAM" id="SSF52047">
    <property type="entry name" value="RNI-like"/>
    <property type="match status" value="1"/>
</dbReference>